<keyword evidence="3" id="KW-0418">Kinase</keyword>
<dbReference type="Proteomes" id="UP001642464">
    <property type="component" value="Unassembled WGS sequence"/>
</dbReference>
<keyword evidence="1" id="KW-0723">Serine/threonine-protein kinase</keyword>
<evidence type="ECO:0000313" key="7">
    <source>
        <dbReference type="Proteomes" id="UP001642464"/>
    </source>
</evidence>
<name>A0ABP0Q6S5_9DINO</name>
<evidence type="ECO:0000313" key="6">
    <source>
        <dbReference type="EMBL" id="CAK9083942.1"/>
    </source>
</evidence>
<dbReference type="InterPro" id="IPR004166">
    <property type="entry name" value="a-kinase_dom"/>
</dbReference>
<dbReference type="EMBL" id="CAXAMM010038573">
    <property type="protein sequence ID" value="CAK9079096.1"/>
    <property type="molecule type" value="Genomic_DNA"/>
</dbReference>
<evidence type="ECO:0000256" key="3">
    <source>
        <dbReference type="ARBA" id="ARBA00022777"/>
    </source>
</evidence>
<evidence type="ECO:0000313" key="5">
    <source>
        <dbReference type="EMBL" id="CAK9079096.1"/>
    </source>
</evidence>
<evidence type="ECO:0000256" key="1">
    <source>
        <dbReference type="ARBA" id="ARBA00022527"/>
    </source>
</evidence>
<protein>
    <recommendedName>
        <fullName evidence="4">Alpha-type protein kinase domain-containing protein</fullName>
    </recommendedName>
</protein>
<dbReference type="EMBL" id="CAXAMM010039128">
    <property type="protein sequence ID" value="CAK9083942.1"/>
    <property type="molecule type" value="Genomic_DNA"/>
</dbReference>
<dbReference type="Gene3D" id="3.20.200.10">
    <property type="entry name" value="MHCK/EF2 kinase"/>
    <property type="match status" value="1"/>
</dbReference>
<feature type="domain" description="Alpha-type protein kinase" evidence="4">
    <location>
        <begin position="116"/>
        <end position="286"/>
    </location>
</feature>
<reference evidence="6 7" key="1">
    <citation type="submission" date="2024-02" db="EMBL/GenBank/DDBJ databases">
        <authorList>
            <person name="Chen Y."/>
            <person name="Shah S."/>
            <person name="Dougan E. K."/>
            <person name="Thang M."/>
            <person name="Chan C."/>
        </authorList>
    </citation>
    <scope>NUCLEOTIDE SEQUENCE [LARGE SCALE GENOMIC DNA]</scope>
</reference>
<keyword evidence="2" id="KW-0808">Transferase</keyword>
<comment type="caution">
    <text evidence="6">The sequence shown here is derived from an EMBL/GenBank/DDBJ whole genome shotgun (WGS) entry which is preliminary data.</text>
</comment>
<keyword evidence="7" id="KW-1185">Reference proteome</keyword>
<sequence>MGTAVSVCRNVLDVALKEEGELSAALAAQYGPQLLLRVDAAPIREGPAVYPNPFRLTDEIILEGVEGLAAYGPFMARFNLARRAESGQKIAFPWPNTDRASMPHVFMRAKIEGTGRYVLLQICASVSDQKLHRVLAALQDCKEAVQYAANFNKFLSETAHDHGGFDTPCVKICAPVGCRVLDSKIPQLTNRDSHILVFDYPATEVTKFMLDGTEEFHELSQAFFHHVAYSTSGNAMLFDLKGADPGSGDILLVDPCILRGEGEQAVKDHVKETAFEVLHRNCGQLCRAFDPHRRSAKVRRVCGVPSCGLQAR</sequence>
<organism evidence="6 7">
    <name type="scientific">Durusdinium trenchii</name>
    <dbReference type="NCBI Taxonomy" id="1381693"/>
    <lineage>
        <taxon>Eukaryota</taxon>
        <taxon>Sar</taxon>
        <taxon>Alveolata</taxon>
        <taxon>Dinophyceae</taxon>
        <taxon>Suessiales</taxon>
        <taxon>Symbiodiniaceae</taxon>
        <taxon>Durusdinium</taxon>
    </lineage>
</organism>
<evidence type="ECO:0000259" key="4">
    <source>
        <dbReference type="Pfam" id="PF02816"/>
    </source>
</evidence>
<proteinExistence type="predicted"/>
<accession>A0ABP0Q6S5</accession>
<dbReference type="Pfam" id="PF02816">
    <property type="entry name" value="Alpha_kinase"/>
    <property type="match status" value="1"/>
</dbReference>
<evidence type="ECO:0000256" key="2">
    <source>
        <dbReference type="ARBA" id="ARBA00022679"/>
    </source>
</evidence>
<gene>
    <name evidence="5" type="ORF">SCF082_LOCUS37756</name>
    <name evidence="6" type="ORF">SCF082_LOCUS39832</name>
</gene>